<evidence type="ECO:0000313" key="2">
    <source>
        <dbReference type="Proteomes" id="UP000886653"/>
    </source>
</evidence>
<gene>
    <name evidence="1" type="ORF">CROQUDRAFT_663196</name>
</gene>
<organism evidence="1 2">
    <name type="scientific">Cronartium quercuum f. sp. fusiforme G11</name>
    <dbReference type="NCBI Taxonomy" id="708437"/>
    <lineage>
        <taxon>Eukaryota</taxon>
        <taxon>Fungi</taxon>
        <taxon>Dikarya</taxon>
        <taxon>Basidiomycota</taxon>
        <taxon>Pucciniomycotina</taxon>
        <taxon>Pucciniomycetes</taxon>
        <taxon>Pucciniales</taxon>
        <taxon>Coleosporiaceae</taxon>
        <taxon>Cronartium</taxon>
    </lineage>
</organism>
<evidence type="ECO:0000313" key="1">
    <source>
        <dbReference type="EMBL" id="KAG0141943.1"/>
    </source>
</evidence>
<dbReference type="Proteomes" id="UP000886653">
    <property type="component" value="Unassembled WGS sequence"/>
</dbReference>
<comment type="caution">
    <text evidence="1">The sequence shown here is derived from an EMBL/GenBank/DDBJ whole genome shotgun (WGS) entry which is preliminary data.</text>
</comment>
<keyword evidence="2" id="KW-1185">Reference proteome</keyword>
<name>A0A9P6N9S3_9BASI</name>
<dbReference type="OrthoDB" id="2502966at2759"/>
<dbReference type="EMBL" id="MU167366">
    <property type="protein sequence ID" value="KAG0141943.1"/>
    <property type="molecule type" value="Genomic_DNA"/>
</dbReference>
<sequence length="572" mass="64127">MAARVPAGESGLGMNSPTQLQNPQFFSVKTSKNVESVCRYGSEVCAHRSEEPTSSIMILVPSSISAPVIRGSVSVRRGFFQGTPNCSRNMESPRIPVVRPDLIRSVSPLADPESTYSLPESDVGRLRWLNRFTPRWNETSKERRRRLRKRAEGMRTRRAHTERILNSFQRLDSYTSTVLPSDLMVCLSYNRFQNDAASSSNSPTKQLKMENESGIYLTPNRILHPFWTPYKKGVSTWVICHRDSLQQPKKLRSIYRHVREPKFYNNLGHQISSQLVRRVAQECVVLRDFLITSHKSSIATRNAIVCDHPVFVDEDALAKIITQTTEASGEAKSAKKEASKPQHQHTHIGGIAVFTSQLFTKIANGCHSKSLITTTSNPDYPTSWGNKSPTPHQTSTLMFSLNSASGPIPVWNIESLLKEMAKQPSKEGATLTTAAIGRSAILSNSTQLCDILADQMHTALWGAASLLAEPSRTLPSLLQDSFAYLIPLSELSFPLLLALRRATWWLGQGYEVQHLAGIDEMTLEAETHKSVNNQAWDRWLTRKATVTGKIKHGGELWVPSRKKHGQQHWKRV</sequence>
<reference evidence="1" key="1">
    <citation type="submission" date="2013-11" db="EMBL/GenBank/DDBJ databases">
        <title>Genome sequence of the fusiform rust pathogen reveals effectors for host alternation and coevolution with pine.</title>
        <authorList>
            <consortium name="DOE Joint Genome Institute"/>
            <person name="Smith K."/>
            <person name="Pendleton A."/>
            <person name="Kubisiak T."/>
            <person name="Anderson C."/>
            <person name="Salamov A."/>
            <person name="Aerts A."/>
            <person name="Riley R."/>
            <person name="Clum A."/>
            <person name="Lindquist E."/>
            <person name="Ence D."/>
            <person name="Campbell M."/>
            <person name="Kronenberg Z."/>
            <person name="Feau N."/>
            <person name="Dhillon B."/>
            <person name="Hamelin R."/>
            <person name="Burleigh J."/>
            <person name="Smith J."/>
            <person name="Yandell M."/>
            <person name="Nelson C."/>
            <person name="Grigoriev I."/>
            <person name="Davis J."/>
        </authorList>
    </citation>
    <scope>NUCLEOTIDE SEQUENCE</scope>
    <source>
        <strain evidence="1">G11</strain>
    </source>
</reference>
<proteinExistence type="predicted"/>
<protein>
    <submittedName>
        <fullName evidence="1">Uncharacterized protein</fullName>
    </submittedName>
</protein>
<accession>A0A9P6N9S3</accession>
<dbReference type="AlphaFoldDB" id="A0A9P6N9S3"/>